<feature type="compositionally biased region" description="Basic and acidic residues" evidence="6">
    <location>
        <begin position="1"/>
        <end position="14"/>
    </location>
</feature>
<dbReference type="GO" id="GO:0016279">
    <property type="term" value="F:protein-lysine N-methyltransferase activity"/>
    <property type="evidence" value="ECO:0007669"/>
    <property type="project" value="UniProtKB-UniRule"/>
</dbReference>
<feature type="region of interest" description="Disordered" evidence="6">
    <location>
        <begin position="49"/>
        <end position="73"/>
    </location>
</feature>
<dbReference type="SUPFAM" id="SSF53335">
    <property type="entry name" value="S-adenosyl-L-methionine-dependent methyltransferases"/>
    <property type="match status" value="1"/>
</dbReference>
<gene>
    <name evidence="5" type="primary">EFM4</name>
    <name evidence="8" type="ORF">BGW36DRAFT_385489</name>
</gene>
<dbReference type="Proteomes" id="UP001201262">
    <property type="component" value="Unassembled WGS sequence"/>
</dbReference>
<dbReference type="EC" id="2.1.1.-" evidence="5"/>
<evidence type="ECO:0000256" key="4">
    <source>
        <dbReference type="ARBA" id="ARBA00022691"/>
    </source>
</evidence>
<dbReference type="CDD" id="cd02440">
    <property type="entry name" value="AdoMet_MTases"/>
    <property type="match status" value="1"/>
</dbReference>
<keyword evidence="4 5" id="KW-0949">S-adenosyl-L-methionine</keyword>
<comment type="function">
    <text evidence="5">S-adenosyl-L-methionine-dependent protein-lysine N-methyltransferase that mono- and dimethylates elongation factor 1-alpha at 'Lys-316'. May play a role in intracellular transport.</text>
</comment>
<feature type="region of interest" description="Disordered" evidence="6">
    <location>
        <begin position="1"/>
        <end position="20"/>
    </location>
</feature>
<evidence type="ECO:0000256" key="5">
    <source>
        <dbReference type="HAMAP-Rule" id="MF_03188"/>
    </source>
</evidence>
<dbReference type="Pfam" id="PF13847">
    <property type="entry name" value="Methyltransf_31"/>
    <property type="match status" value="1"/>
</dbReference>
<keyword evidence="2 5" id="KW-0489">Methyltransferase</keyword>
<evidence type="ECO:0000259" key="7">
    <source>
        <dbReference type="Pfam" id="PF13847"/>
    </source>
</evidence>
<evidence type="ECO:0000256" key="6">
    <source>
        <dbReference type="SAM" id="MobiDB-lite"/>
    </source>
</evidence>
<feature type="region of interest" description="Disordered" evidence="6">
    <location>
        <begin position="241"/>
        <end position="260"/>
    </location>
</feature>
<evidence type="ECO:0000313" key="8">
    <source>
        <dbReference type="EMBL" id="KAH8692914.1"/>
    </source>
</evidence>
<comment type="subcellular location">
    <subcellularLocation>
        <location evidence="5">Cytoplasm</location>
    </subcellularLocation>
</comment>
<feature type="domain" description="Methyltransferase" evidence="7">
    <location>
        <begin position="105"/>
        <end position="152"/>
    </location>
</feature>
<dbReference type="GO" id="GO:0016192">
    <property type="term" value="P:vesicle-mediated transport"/>
    <property type="evidence" value="ECO:0007669"/>
    <property type="project" value="UniProtKB-UniRule"/>
</dbReference>
<dbReference type="InterPro" id="IPR025714">
    <property type="entry name" value="Methyltranfer_dom"/>
</dbReference>
<keyword evidence="9" id="KW-1185">Reference proteome</keyword>
<evidence type="ECO:0000256" key="2">
    <source>
        <dbReference type="ARBA" id="ARBA00022603"/>
    </source>
</evidence>
<dbReference type="PANTHER" id="PTHR12843">
    <property type="entry name" value="PROTEIN-LYSINE N-METHYLTRANSFERASE METTL10"/>
    <property type="match status" value="1"/>
</dbReference>
<comment type="similarity">
    <text evidence="5">Belongs to the class I-like SAM-binding methyltransferase superfamily. EFM4 family.</text>
</comment>
<dbReference type="Gene3D" id="3.40.50.150">
    <property type="entry name" value="Vaccinia Virus protein VP39"/>
    <property type="match status" value="1"/>
</dbReference>
<feature type="region of interest" description="Disordered" evidence="6">
    <location>
        <begin position="157"/>
        <end position="185"/>
    </location>
</feature>
<feature type="compositionally biased region" description="Acidic residues" evidence="6">
    <location>
        <begin position="164"/>
        <end position="183"/>
    </location>
</feature>
<evidence type="ECO:0000313" key="9">
    <source>
        <dbReference type="Proteomes" id="UP001201262"/>
    </source>
</evidence>
<reference evidence="8" key="1">
    <citation type="submission" date="2021-12" db="EMBL/GenBank/DDBJ databases">
        <title>Convergent genome expansion in fungi linked to evolution of root-endophyte symbiosis.</title>
        <authorList>
            <consortium name="DOE Joint Genome Institute"/>
            <person name="Ke Y.-H."/>
            <person name="Bonito G."/>
            <person name="Liao H.-L."/>
            <person name="Looney B."/>
            <person name="Rojas-Flechas A."/>
            <person name="Nash J."/>
            <person name="Hameed K."/>
            <person name="Schadt C."/>
            <person name="Martin F."/>
            <person name="Crous P.W."/>
            <person name="Miettinen O."/>
            <person name="Magnuson J.K."/>
            <person name="Labbe J."/>
            <person name="Jacobson D."/>
            <person name="Doktycz M.J."/>
            <person name="Veneault-Fourrey C."/>
            <person name="Kuo A."/>
            <person name="Mondo S."/>
            <person name="Calhoun S."/>
            <person name="Riley R."/>
            <person name="Ohm R."/>
            <person name="LaButti K."/>
            <person name="Andreopoulos B."/>
            <person name="Pangilinan J."/>
            <person name="Nolan M."/>
            <person name="Tritt A."/>
            <person name="Clum A."/>
            <person name="Lipzen A."/>
            <person name="Daum C."/>
            <person name="Barry K."/>
            <person name="Grigoriev I.V."/>
            <person name="Vilgalys R."/>
        </authorList>
    </citation>
    <scope>NUCLEOTIDE SEQUENCE</scope>
    <source>
        <strain evidence="8">PMI_201</strain>
    </source>
</reference>
<dbReference type="InterPro" id="IPR029063">
    <property type="entry name" value="SAM-dependent_MTases_sf"/>
</dbReference>
<accession>A0AAD4KJ89</accession>
<dbReference type="AlphaFoldDB" id="A0AAD4KJ89"/>
<feature type="compositionally biased region" description="Acidic residues" evidence="6">
    <location>
        <begin position="56"/>
        <end position="72"/>
    </location>
</feature>
<dbReference type="EMBL" id="JAJTJA010000010">
    <property type="protein sequence ID" value="KAH8692914.1"/>
    <property type="molecule type" value="Genomic_DNA"/>
</dbReference>
<dbReference type="GO" id="GO:0032259">
    <property type="term" value="P:methylation"/>
    <property type="evidence" value="ECO:0007669"/>
    <property type="project" value="UniProtKB-KW"/>
</dbReference>
<evidence type="ECO:0000256" key="3">
    <source>
        <dbReference type="ARBA" id="ARBA00022679"/>
    </source>
</evidence>
<keyword evidence="5" id="KW-0813">Transport</keyword>
<protein>
    <recommendedName>
        <fullName evidence="5">Protein-lysine N-methyltransferase EFM4</fullName>
        <ecNumber evidence="5">2.1.1.-</ecNumber>
    </recommendedName>
    <alternativeName>
        <fullName evidence="5">Elongation factor methyltransferase 4</fullName>
    </alternativeName>
</protein>
<name>A0AAD4KJ89_9EURO</name>
<dbReference type="HAMAP" id="MF_03188">
    <property type="entry name" value="Methyltr_EFM4"/>
    <property type="match status" value="1"/>
</dbReference>
<sequence length="338" mass="37914">MAQEGPDPKDDHPQYLDPSELGTKEYWETYYKRSLEYLSSKKTDAILLTTATENPSDNDNDDEVRGDDDDDIGTSWFSEHQAARKVLKFLTSRSFPLSPRNTSSAQTTILDLGTGNGGMLALLRRKGGFSGDMVGVDYSAQSVQLARELQRLKVSTGYATDKEYDSDDSEGDQDEEGEGDGGEAEQRDIRFEEWDVLDPVNEDALAQRGGKRISWFPYDRNGFDIVLDKGTFDAVSLSDETIAEETSTSNKDDSEKSDRNGKIVQQRICHKYPLMAAKLVRPGGFLVVTSCNWTEEELVRWFLATGDLRVWGRVDYPQFGFGGYQGQGVYTVCFERKS</sequence>
<keyword evidence="1 5" id="KW-0963">Cytoplasm</keyword>
<dbReference type="GO" id="GO:0005737">
    <property type="term" value="C:cytoplasm"/>
    <property type="evidence" value="ECO:0007669"/>
    <property type="project" value="UniProtKB-SubCell"/>
</dbReference>
<dbReference type="PANTHER" id="PTHR12843:SF5">
    <property type="entry name" value="EEF1A LYSINE METHYLTRANSFERASE 2"/>
    <property type="match status" value="1"/>
</dbReference>
<evidence type="ECO:0000256" key="1">
    <source>
        <dbReference type="ARBA" id="ARBA00022490"/>
    </source>
</evidence>
<feature type="compositionally biased region" description="Basic and acidic residues" evidence="6">
    <location>
        <begin position="250"/>
        <end position="260"/>
    </location>
</feature>
<dbReference type="InterPro" id="IPR026635">
    <property type="entry name" value="Efm4/METTL10"/>
</dbReference>
<comment type="caution">
    <text evidence="8">The sequence shown here is derived from an EMBL/GenBank/DDBJ whole genome shotgun (WGS) entry which is preliminary data.</text>
</comment>
<organism evidence="8 9">
    <name type="scientific">Talaromyces proteolyticus</name>
    <dbReference type="NCBI Taxonomy" id="1131652"/>
    <lineage>
        <taxon>Eukaryota</taxon>
        <taxon>Fungi</taxon>
        <taxon>Dikarya</taxon>
        <taxon>Ascomycota</taxon>
        <taxon>Pezizomycotina</taxon>
        <taxon>Eurotiomycetes</taxon>
        <taxon>Eurotiomycetidae</taxon>
        <taxon>Eurotiales</taxon>
        <taxon>Trichocomaceae</taxon>
        <taxon>Talaromyces</taxon>
        <taxon>Talaromyces sect. Bacilispori</taxon>
    </lineage>
</organism>
<keyword evidence="3 5" id="KW-0808">Transferase</keyword>
<proteinExistence type="inferred from homology"/>